<evidence type="ECO:0000313" key="3">
    <source>
        <dbReference type="Proteomes" id="UP000033452"/>
    </source>
</evidence>
<organism evidence="2 3">
    <name type="scientific">Pseudoalteromonas rubra</name>
    <dbReference type="NCBI Taxonomy" id="43658"/>
    <lineage>
        <taxon>Bacteria</taxon>
        <taxon>Pseudomonadati</taxon>
        <taxon>Pseudomonadota</taxon>
        <taxon>Gammaproteobacteria</taxon>
        <taxon>Alteromonadales</taxon>
        <taxon>Pseudoalteromonadaceae</taxon>
        <taxon>Pseudoalteromonas</taxon>
    </lineage>
</organism>
<reference evidence="2 3" key="1">
    <citation type="journal article" date="2015" name="BMC Genomics">
        <title>Genome mining reveals unlocked bioactive potential of marine Gram-negative bacteria.</title>
        <authorList>
            <person name="Machado H."/>
            <person name="Sonnenschein E.C."/>
            <person name="Melchiorsen J."/>
            <person name="Gram L."/>
        </authorList>
    </citation>
    <scope>NUCLEOTIDE SEQUENCE [LARGE SCALE GENOMIC DNA]</scope>
    <source>
        <strain evidence="2 3">S2471</strain>
    </source>
</reference>
<comment type="caution">
    <text evidence="2">The sequence shown here is derived from an EMBL/GenBank/DDBJ whole genome shotgun (WGS) entry which is preliminary data.</text>
</comment>
<dbReference type="Pfam" id="PF04738">
    <property type="entry name" value="Lant_dehydr_N"/>
    <property type="match status" value="1"/>
</dbReference>
<gene>
    <name evidence="2" type="ORF">TW77_06040</name>
</gene>
<dbReference type="PATRIC" id="fig|43658.5.peg.1265"/>
<dbReference type="OrthoDB" id="7068327at2"/>
<dbReference type="EMBL" id="JXYA01000010">
    <property type="protein sequence ID" value="KJZ11433.1"/>
    <property type="molecule type" value="Genomic_DNA"/>
</dbReference>
<dbReference type="Proteomes" id="UP000033452">
    <property type="component" value="Unassembled WGS sequence"/>
</dbReference>
<feature type="domain" description="Lantibiotic dehydratase N-terminal" evidence="1">
    <location>
        <begin position="163"/>
        <end position="493"/>
    </location>
</feature>
<evidence type="ECO:0000259" key="1">
    <source>
        <dbReference type="Pfam" id="PF04738"/>
    </source>
</evidence>
<dbReference type="AlphaFoldDB" id="A0A0F4QUU0"/>
<proteinExistence type="predicted"/>
<accession>A0A0F4QUU0</accession>
<name>A0A0F4QUU0_9GAMM</name>
<sequence length="854" mass="97661">MNQNINIEKLHTSHQDLAGIDVAEFALLRMATIPFCALKKLQISGLETQLDRVLSAQKTMEVEAKILSDKLHELVSTIPEDEKVMRRTVINLRRDIHNQRTTKVKREQVESLSTLLGANIWAKLQGWFDAQMEVKLIPEYERQLQSQLQTSVRPALREALKYKEFNRALAFASSGVAREALSEKKLPKTSRPNNLERSLLGYLNRSAAKTSPFSSFMALATLPIDLTVEGTPIYGEKRKFDSHITYNRGAVARYFRTDIVNNLANHYLTLRVNPTLQDSIGGRMQSLCDREVVLLGRPWLEQRLAQFRLNGQVVSVLKEHAQEDTFDGWLQAFVQVGIEEKAAKDLLQKLFERDILQVQHIIDAYTLEPLKHLLSHWSSSTQANYGKAVPALEALIEQLSRLKVASAKERLTIFETISELDQALLVEISPNHELDRLQNLVLEDCWFDGVKGTLGSNLLSGLADLNQFLKEQIIVSPYYDRMCKHFIERFGVDGVCHDVVGFLLAVGDKLIDIPEFGNKFEVPEARKPLPHARLPVTAQIQVAKCKQTNQAKLIVNRVFEGAGWLAARFTAGNHAGQVELTSKLRDWLDTLNPDGEPVDCVLSGHCNDLQAHARLTERVLQWPGESLQLPAEQIIDVADISMSYDEQTQALQLFDNTKKRINLVYLGATYPSPIWGIRYALSILTQPYLLHRPDFRPPTLDKEQATHYEPRMEQGDLVLRRATWWISADYIKEHWFAQDSLFERILNVKKDRERLRLPRYVFAQRYVPPERTGLVPSDALDPSRKPIWIDLGCPFWLNMLTRLVEKSDWLSFTEPFPNDEELWLEVDGEQHVSELQLEMILNTTDFEQKEKGNV</sequence>
<keyword evidence="3" id="KW-1185">Reference proteome</keyword>
<protein>
    <recommendedName>
        <fullName evidence="1">Lantibiotic dehydratase N-terminal domain-containing protein</fullName>
    </recommendedName>
</protein>
<dbReference type="RefSeq" id="WP_046004057.1">
    <property type="nucleotide sequence ID" value="NZ_JXYA01000010.1"/>
</dbReference>
<evidence type="ECO:0000313" key="2">
    <source>
        <dbReference type="EMBL" id="KJZ11433.1"/>
    </source>
</evidence>
<dbReference type="InterPro" id="IPR006827">
    <property type="entry name" value="Lant_deHydtase_N"/>
</dbReference>